<proteinExistence type="predicted"/>
<gene>
    <name evidence="1" type="ORF">VP01_73g2</name>
</gene>
<comment type="caution">
    <text evidence="1">The sequence shown here is derived from an EMBL/GenBank/DDBJ whole genome shotgun (WGS) entry which is preliminary data.</text>
</comment>
<dbReference type="EMBL" id="LAVV01012828">
    <property type="protein sequence ID" value="KNZ46279.1"/>
    <property type="molecule type" value="Genomic_DNA"/>
</dbReference>
<evidence type="ECO:0000313" key="2">
    <source>
        <dbReference type="Proteomes" id="UP000037035"/>
    </source>
</evidence>
<evidence type="ECO:0000313" key="1">
    <source>
        <dbReference type="EMBL" id="KNZ46279.1"/>
    </source>
</evidence>
<protein>
    <submittedName>
        <fullName evidence="1">Uncharacterized protein</fullName>
    </submittedName>
</protein>
<keyword evidence="2" id="KW-1185">Reference proteome</keyword>
<dbReference type="VEuPathDB" id="FungiDB:VP01_73g2"/>
<dbReference type="AlphaFoldDB" id="A0A0L6UCI6"/>
<dbReference type="Proteomes" id="UP000037035">
    <property type="component" value="Unassembled WGS sequence"/>
</dbReference>
<sequence>MQVVYGHKSSSLKLNSFLLCTELGITPYSVHSTKQRIRLWHKKPPLETILEVGATLMPGIIFL</sequence>
<name>A0A0L6UCI6_9BASI</name>
<organism evidence="1 2">
    <name type="scientific">Puccinia sorghi</name>
    <dbReference type="NCBI Taxonomy" id="27349"/>
    <lineage>
        <taxon>Eukaryota</taxon>
        <taxon>Fungi</taxon>
        <taxon>Dikarya</taxon>
        <taxon>Basidiomycota</taxon>
        <taxon>Pucciniomycotina</taxon>
        <taxon>Pucciniomycetes</taxon>
        <taxon>Pucciniales</taxon>
        <taxon>Pucciniaceae</taxon>
        <taxon>Puccinia</taxon>
    </lineage>
</organism>
<reference evidence="1 2" key="1">
    <citation type="submission" date="2015-08" db="EMBL/GenBank/DDBJ databases">
        <title>Next Generation Sequencing and Analysis of the Genome of Puccinia sorghi L Schw, the Causal Agent of Maize Common Rust.</title>
        <authorList>
            <person name="Rochi L."/>
            <person name="Burguener G."/>
            <person name="Darino M."/>
            <person name="Turjanski A."/>
            <person name="Kreff E."/>
            <person name="Dieguez M.J."/>
            <person name="Sacco F."/>
        </authorList>
    </citation>
    <scope>NUCLEOTIDE SEQUENCE [LARGE SCALE GENOMIC DNA]</scope>
    <source>
        <strain evidence="1 2">RO10H11247</strain>
    </source>
</reference>
<accession>A0A0L6UCI6</accession>